<evidence type="ECO:0000313" key="2">
    <source>
        <dbReference type="EMBL" id="RRT76369.1"/>
    </source>
</evidence>
<organism evidence="2 3">
    <name type="scientific">Ensete ventricosum</name>
    <name type="common">Abyssinian banana</name>
    <name type="synonym">Musa ensete</name>
    <dbReference type="NCBI Taxonomy" id="4639"/>
    <lineage>
        <taxon>Eukaryota</taxon>
        <taxon>Viridiplantae</taxon>
        <taxon>Streptophyta</taxon>
        <taxon>Embryophyta</taxon>
        <taxon>Tracheophyta</taxon>
        <taxon>Spermatophyta</taxon>
        <taxon>Magnoliopsida</taxon>
        <taxon>Liliopsida</taxon>
        <taxon>Zingiberales</taxon>
        <taxon>Musaceae</taxon>
        <taxon>Ensete</taxon>
    </lineage>
</organism>
<feature type="compositionally biased region" description="Low complexity" evidence="1">
    <location>
        <begin position="20"/>
        <end position="43"/>
    </location>
</feature>
<name>A0A427AJD9_ENSVE</name>
<feature type="non-terminal residue" evidence="2">
    <location>
        <position position="70"/>
    </location>
</feature>
<protein>
    <submittedName>
        <fullName evidence="2">Uncharacterized protein</fullName>
    </submittedName>
</protein>
<dbReference type="Proteomes" id="UP000287651">
    <property type="component" value="Unassembled WGS sequence"/>
</dbReference>
<comment type="caution">
    <text evidence="2">The sequence shown here is derived from an EMBL/GenBank/DDBJ whole genome shotgun (WGS) entry which is preliminary data.</text>
</comment>
<sequence>MATPSRRSSGPVLAFRPSISPRAGRGASFASSSSSVTGRFGNSFSQHRSAPPPAPAVRFSLDRSTSYGRS</sequence>
<dbReference type="EMBL" id="AMZH03002211">
    <property type="protein sequence ID" value="RRT76369.1"/>
    <property type="molecule type" value="Genomic_DNA"/>
</dbReference>
<proteinExistence type="predicted"/>
<evidence type="ECO:0000256" key="1">
    <source>
        <dbReference type="SAM" id="MobiDB-lite"/>
    </source>
</evidence>
<evidence type="ECO:0000313" key="3">
    <source>
        <dbReference type="Proteomes" id="UP000287651"/>
    </source>
</evidence>
<reference evidence="2 3" key="1">
    <citation type="journal article" date="2014" name="Agronomy (Basel)">
        <title>A Draft Genome Sequence for Ensete ventricosum, the Drought-Tolerant Tree Against Hunger.</title>
        <authorList>
            <person name="Harrison J."/>
            <person name="Moore K.A."/>
            <person name="Paszkiewicz K."/>
            <person name="Jones T."/>
            <person name="Grant M."/>
            <person name="Ambacheew D."/>
            <person name="Muzemil S."/>
            <person name="Studholme D.J."/>
        </authorList>
    </citation>
    <scope>NUCLEOTIDE SEQUENCE [LARGE SCALE GENOMIC DNA]</scope>
</reference>
<accession>A0A427AJD9</accession>
<dbReference type="AlphaFoldDB" id="A0A427AJD9"/>
<gene>
    <name evidence="2" type="ORF">B296_00015800</name>
</gene>
<feature type="region of interest" description="Disordered" evidence="1">
    <location>
        <begin position="1"/>
        <end position="70"/>
    </location>
</feature>